<dbReference type="Proteomes" id="UP000006174">
    <property type="component" value="Unassembled WGS sequence"/>
</dbReference>
<evidence type="ECO:0000313" key="3">
    <source>
        <dbReference type="Proteomes" id="UP000006174"/>
    </source>
</evidence>
<sequence length="518" mass="55871">MLSSIDLYHSPTAASSRLAARSPPSASSMKVALPSPRPSSSKIVLAAPTRSTSQVRHSASPSPDSKTEVDSASSRGKGKRLRRAQACDICRKSCPPLACFDLYVFTNLCLFCTVSLSVGGNHRKCNGPMPGSTSCGRCITQHKICTWNFSKERCTRQRCTCVSCKTIGMHIKQSKSAKGAVCKGTSPSASFSSCCGSSETCSPPNTPSDGSHQLRLPLVEYGQTIAQNARVAFTSNPSLQWEQALARKQKPLMPLSQELPHFHFHSECIALANKYNLLIYTLPLTPWDESRPSEATIPSQRGLSCTIPSWIQPAPSRKEAADILRALLEAGSDVESDVGFGVASWTAVPAVLSGSYASDGGGELWDDEEMAQRVRASRSSADDDSDRDSVGESVLAQKGMPIDMDVEENASLEREPESSSAPRGSSHLDCQFPLQHPEQQSMNSGIDPFLLTACHSFSTPPQASPETPWSSIKNSISERNGSCRKKEEDAFWQEGIPAVLQEASNPNALQESLQSLSE</sequence>
<feature type="region of interest" description="Disordered" evidence="1">
    <location>
        <begin position="370"/>
        <end position="431"/>
    </location>
</feature>
<proteinExistence type="predicted"/>
<dbReference type="HOGENOM" id="CLU_517925_0_0_1"/>
<evidence type="ECO:0000313" key="2">
    <source>
        <dbReference type="EMBL" id="CCF48151.1"/>
    </source>
</evidence>
<dbReference type="EMBL" id="CAGI01000103">
    <property type="protein sequence ID" value="CCF48151.1"/>
    <property type="molecule type" value="Genomic_DNA"/>
</dbReference>
<feature type="compositionally biased region" description="Low complexity" evidence="1">
    <location>
        <begin position="10"/>
        <end position="28"/>
    </location>
</feature>
<keyword evidence="3" id="KW-1185">Reference proteome</keyword>
<protein>
    <submittedName>
        <fullName evidence="2">Uncharacterized protein</fullName>
    </submittedName>
</protein>
<name>I2FMK8_USTHO</name>
<feature type="compositionally biased region" description="Polar residues" evidence="1">
    <location>
        <begin position="49"/>
        <end position="74"/>
    </location>
</feature>
<feature type="compositionally biased region" description="Polar residues" evidence="1">
    <location>
        <begin position="457"/>
        <end position="480"/>
    </location>
</feature>
<feature type="region of interest" description="Disordered" evidence="1">
    <location>
        <begin position="457"/>
        <end position="488"/>
    </location>
</feature>
<evidence type="ECO:0000256" key="1">
    <source>
        <dbReference type="SAM" id="MobiDB-lite"/>
    </source>
</evidence>
<gene>
    <name evidence="2" type="ORF">UHOR_06633</name>
</gene>
<feature type="region of interest" description="Disordered" evidence="1">
    <location>
        <begin position="1"/>
        <end position="77"/>
    </location>
</feature>
<organism evidence="2 3">
    <name type="scientific">Ustilago hordei</name>
    <name type="common">Barley covered smut fungus</name>
    <dbReference type="NCBI Taxonomy" id="120017"/>
    <lineage>
        <taxon>Eukaryota</taxon>
        <taxon>Fungi</taxon>
        <taxon>Dikarya</taxon>
        <taxon>Basidiomycota</taxon>
        <taxon>Ustilaginomycotina</taxon>
        <taxon>Ustilaginomycetes</taxon>
        <taxon>Ustilaginales</taxon>
        <taxon>Ustilaginaceae</taxon>
        <taxon>Ustilago</taxon>
    </lineage>
</organism>
<dbReference type="eggNOG" id="ENOG502RDXB">
    <property type="taxonomic scope" value="Eukaryota"/>
</dbReference>
<dbReference type="AlphaFoldDB" id="I2FMK8"/>
<comment type="caution">
    <text evidence="2">The sequence shown here is derived from an EMBL/GenBank/DDBJ whole genome shotgun (WGS) entry which is preliminary data.</text>
</comment>
<reference evidence="2 3" key="1">
    <citation type="journal article" date="2012" name="Plant Cell">
        <title>Genome comparison of barley and maize smut fungi reveals targeted loss of RNA silencing components and species-specific presence of transposable elements.</title>
        <authorList>
            <person name="Laurie J.D."/>
            <person name="Ali S."/>
            <person name="Linning R."/>
            <person name="Mannhaupt G."/>
            <person name="Wong P."/>
            <person name="Gueldener U."/>
            <person name="Muensterkoetter M."/>
            <person name="Moore R."/>
            <person name="Kahmann R."/>
            <person name="Bakkeren G."/>
            <person name="Schirawski J."/>
        </authorList>
    </citation>
    <scope>NUCLEOTIDE SEQUENCE [LARGE SCALE GENOMIC DNA]</scope>
    <source>
        <strain evidence="3">Uh4875-4</strain>
    </source>
</reference>
<accession>I2FMK8</accession>